<accession>A0A3P2RBN5</accession>
<evidence type="ECO:0000313" key="5">
    <source>
        <dbReference type="Proteomes" id="UP000275836"/>
    </source>
</evidence>
<organism evidence="4 5">
    <name type="scientific">Weissella viridescens</name>
    <name type="common">Lactobacillus viridescens</name>
    <dbReference type="NCBI Taxonomy" id="1629"/>
    <lineage>
        <taxon>Bacteria</taxon>
        <taxon>Bacillati</taxon>
        <taxon>Bacillota</taxon>
        <taxon>Bacilli</taxon>
        <taxon>Lactobacillales</taxon>
        <taxon>Lactobacillaceae</taxon>
        <taxon>Weissella</taxon>
    </lineage>
</organism>
<evidence type="ECO:0000259" key="3">
    <source>
        <dbReference type="PROSITE" id="PS51462"/>
    </source>
</evidence>
<keyword evidence="2" id="KW-0378">Hydrolase</keyword>
<gene>
    <name evidence="4" type="ORF">D3P96_04000</name>
</gene>
<dbReference type="InterPro" id="IPR020476">
    <property type="entry name" value="Nudix_hydrolase"/>
</dbReference>
<dbReference type="AlphaFoldDB" id="A0A3P2RBN5"/>
<protein>
    <submittedName>
        <fullName evidence="4">NUDIX domain-containing protein</fullName>
    </submittedName>
</protein>
<dbReference type="PANTHER" id="PTHR43736:SF1">
    <property type="entry name" value="DIHYDRONEOPTERIN TRIPHOSPHATE DIPHOSPHATASE"/>
    <property type="match status" value="1"/>
</dbReference>
<dbReference type="PRINTS" id="PR00502">
    <property type="entry name" value="NUDIXFAMILY"/>
</dbReference>
<dbReference type="InterPro" id="IPR015797">
    <property type="entry name" value="NUDIX_hydrolase-like_dom_sf"/>
</dbReference>
<dbReference type="Gene3D" id="3.90.79.10">
    <property type="entry name" value="Nucleoside Triphosphate Pyrophosphohydrolase"/>
    <property type="match status" value="1"/>
</dbReference>
<dbReference type="PANTHER" id="PTHR43736">
    <property type="entry name" value="ADP-RIBOSE PYROPHOSPHATASE"/>
    <property type="match status" value="1"/>
</dbReference>
<comment type="caution">
    <text evidence="4">The sequence shown here is derived from an EMBL/GenBank/DDBJ whole genome shotgun (WGS) entry which is preliminary data.</text>
</comment>
<dbReference type="SUPFAM" id="SSF55811">
    <property type="entry name" value="Nudix"/>
    <property type="match status" value="1"/>
</dbReference>
<evidence type="ECO:0000256" key="2">
    <source>
        <dbReference type="ARBA" id="ARBA00022801"/>
    </source>
</evidence>
<dbReference type="InterPro" id="IPR000086">
    <property type="entry name" value="NUDIX_hydrolase_dom"/>
</dbReference>
<dbReference type="Proteomes" id="UP000275836">
    <property type="component" value="Unassembled WGS sequence"/>
</dbReference>
<dbReference type="Pfam" id="PF00293">
    <property type="entry name" value="NUDIX"/>
    <property type="match status" value="1"/>
</dbReference>
<dbReference type="EMBL" id="RHGY01000003">
    <property type="protein sequence ID" value="RRG18097.1"/>
    <property type="molecule type" value="Genomic_DNA"/>
</dbReference>
<comment type="similarity">
    <text evidence="1">Belongs to the Nudix hydrolase family.</text>
</comment>
<dbReference type="CDD" id="cd18875">
    <property type="entry name" value="NUDIX_Hydrolase"/>
    <property type="match status" value="1"/>
</dbReference>
<sequence length="158" mass="18018">MTDRTTPTELTNMILIEDPDTHQILVENRHNLNWPGVTFPGGHIDAGETVTASVIREAYEETGLHISQPELVGIKEWPLSNDARYIVFLYKTTHFTGDLKASREGEIFWTTREQLLNGTYQLPHTFAEMLPVFDNPAINELALIKPTDPDSGWEIEWQ</sequence>
<evidence type="ECO:0000256" key="1">
    <source>
        <dbReference type="ARBA" id="ARBA00005582"/>
    </source>
</evidence>
<proteinExistence type="inferred from homology"/>
<reference evidence="4 5" key="1">
    <citation type="submission" date="2018-10" db="EMBL/GenBank/DDBJ databases">
        <title>Draft genome sequence of Weissella viridescens UCO-SMC3.</title>
        <authorList>
            <person name="Garcia-Cancino A."/>
            <person name="Espinoza-Monje M."/>
            <person name="Albarracin L."/>
            <person name="Garcia-Castillo V."/>
            <person name="Campos-Martin J."/>
            <person name="Nakano Y."/>
            <person name="Guitierrez-Zamorano C."/>
            <person name="Ikeda-Ohtsubo W."/>
            <person name="Morita H."/>
            <person name="Kitazawa H."/>
            <person name="Villena J."/>
        </authorList>
    </citation>
    <scope>NUCLEOTIDE SEQUENCE [LARGE SCALE GENOMIC DNA]</scope>
    <source>
        <strain evidence="4 5">UCO-SMC3</strain>
    </source>
</reference>
<dbReference type="PROSITE" id="PS51462">
    <property type="entry name" value="NUDIX"/>
    <property type="match status" value="1"/>
</dbReference>
<dbReference type="OrthoDB" id="9008185at2"/>
<dbReference type="GO" id="GO:0016787">
    <property type="term" value="F:hydrolase activity"/>
    <property type="evidence" value="ECO:0007669"/>
    <property type="project" value="UniProtKB-KW"/>
</dbReference>
<feature type="domain" description="Nudix hydrolase" evidence="3">
    <location>
        <begin position="7"/>
        <end position="134"/>
    </location>
</feature>
<dbReference type="RefSeq" id="WP_124943091.1">
    <property type="nucleotide sequence ID" value="NZ_RHGY01000003.1"/>
</dbReference>
<name>A0A3P2RBN5_WEIVI</name>
<evidence type="ECO:0000313" key="4">
    <source>
        <dbReference type="EMBL" id="RRG18097.1"/>
    </source>
</evidence>